<dbReference type="Proteomes" id="UP001162044">
    <property type="component" value="Unassembled WGS sequence"/>
</dbReference>
<evidence type="ECO:0000313" key="5">
    <source>
        <dbReference type="EMBL" id="OZS72979.1"/>
    </source>
</evidence>
<evidence type="ECO:0000313" key="2">
    <source>
        <dbReference type="EMBL" id="CAB5717481.1"/>
    </source>
</evidence>
<dbReference type="EMBL" id="NOWC01000028">
    <property type="protein sequence ID" value="OZS72979.1"/>
    <property type="molecule type" value="Genomic_DNA"/>
</dbReference>
<dbReference type="Proteomes" id="UP000216001">
    <property type="component" value="Unassembled WGS sequence"/>
</dbReference>
<reference evidence="4 6" key="2">
    <citation type="submission" date="2017-07" db="EMBL/GenBank/DDBJ databases">
        <title>blaIMP-27 on transferable plasmids in Proteus mirabilis and Providencia rettgeri.</title>
        <authorList>
            <person name="Potter R."/>
        </authorList>
    </citation>
    <scope>NUCLEOTIDE SEQUENCE [LARGE SCALE GENOMIC DNA]</scope>
    <source>
        <strain evidence="4 6">PR1</strain>
        <plasmid evidence="4">pPR1</plasmid>
    </source>
</reference>
<accession>A0A220DIL5</accession>
<sequence>MDNIVPEYEFRSNASDIYFARFLLQWNICSRQIILMLLSMKDTEFETIFCDYFNEQIEKYYQRKKTDLKISDWDNLAIVISKSIIFLSKLNNTSPLDEYHKYKFPERLDNSVISSF</sequence>
<dbReference type="EMBL" id="CAHPSF010000018">
    <property type="protein sequence ID" value="CAB5717481.1"/>
    <property type="molecule type" value="Genomic_DNA"/>
</dbReference>
<dbReference type="RefSeq" id="WP_072070773.1">
    <property type="nucleotide sequence ID" value="NC_022589.1"/>
</dbReference>
<dbReference type="EMBL" id="NOWC01000095">
    <property type="protein sequence ID" value="OZS71821.1"/>
    <property type="molecule type" value="Genomic_DNA"/>
</dbReference>
<dbReference type="AlphaFoldDB" id="A0A220DIL5"/>
<dbReference type="EMBL" id="JARVQW010000013">
    <property type="protein sequence ID" value="MDH2307500.1"/>
    <property type="molecule type" value="Genomic_DNA"/>
</dbReference>
<geneLocation type="plasmid" evidence="1">
    <name>p06-1619-1</name>
</geneLocation>
<name>A0A220DIL5_PRORE</name>
<evidence type="ECO:0000313" key="1">
    <source>
        <dbReference type="EMBL" id="ARV76117.1"/>
    </source>
</evidence>
<reference evidence="1" key="1">
    <citation type="journal article" date="2017" name="Genome Biol. Evol.">
        <title>Genomic Epidemiology of NDM-1-Encoding Plasmids in Latin American Clinical Isolates Reveals Insights into the Evolution of Multidrug Resistance.</title>
        <authorList>
            <person name="Marquez-Ortiz R.A."/>
            <person name="Haggerty L."/>
            <person name="Olarte N."/>
            <person name="Duarte C."/>
            <person name="Garza-Ramos U."/>
            <person name="Silva-Sanchez J."/>
            <person name="Castro B.E."/>
            <person name="Sim E.M."/>
            <person name="Beltran M."/>
            <person name="Moncada M.V."/>
            <person name="Valderrama A."/>
            <person name="Castellanos J.E."/>
            <person name="Charles I.G."/>
            <person name="Vanegas N."/>
            <person name="Escobar-Perez J."/>
            <person name="Petty N.K."/>
        </authorList>
    </citation>
    <scope>NUCLEOTIDE SEQUENCE</scope>
    <source>
        <strain evidence="1">06-1619</strain>
        <plasmid evidence="1">p06-1619-1</plasmid>
    </source>
</reference>
<dbReference type="GeneID" id="93396184"/>
<evidence type="ECO:0000313" key="4">
    <source>
        <dbReference type="EMBL" id="OZS71821.1"/>
    </source>
</evidence>
<dbReference type="EMBL" id="KX832929">
    <property type="protein sequence ID" value="ARV76117.1"/>
    <property type="molecule type" value="Genomic_DNA"/>
</dbReference>
<organism evidence="1">
    <name type="scientific">Providencia rettgeri</name>
    <dbReference type="NCBI Taxonomy" id="587"/>
    <lineage>
        <taxon>Bacteria</taxon>
        <taxon>Pseudomonadati</taxon>
        <taxon>Pseudomonadota</taxon>
        <taxon>Gammaproteobacteria</taxon>
        <taxon>Enterobacterales</taxon>
        <taxon>Morganellaceae</taxon>
        <taxon>Providencia</taxon>
    </lineage>
</organism>
<reference evidence="3" key="4">
    <citation type="submission" date="2023-04" db="EMBL/GenBank/DDBJ databases">
        <authorList>
            <person name="Li W."/>
        </authorList>
    </citation>
    <scope>NUCLEOTIDE SEQUENCE</scope>
    <source>
        <strain evidence="3">QITACRE101</strain>
    </source>
</reference>
<keyword evidence="1" id="KW-0614">Plasmid</keyword>
<evidence type="ECO:0000313" key="6">
    <source>
        <dbReference type="Proteomes" id="UP000216001"/>
    </source>
</evidence>
<geneLocation type="plasmid" evidence="4">
    <name>pPR1</name>
</geneLocation>
<evidence type="ECO:0000313" key="3">
    <source>
        <dbReference type="EMBL" id="MDH2307500.1"/>
    </source>
</evidence>
<reference evidence="2" key="3">
    <citation type="submission" date="2020-05" db="EMBL/GenBank/DDBJ databases">
        <authorList>
            <person name="Delgado-Blas J."/>
        </authorList>
    </citation>
    <scope>NUCLEOTIDE SEQUENCE</scope>
    <source>
        <strain evidence="2">BB1453</strain>
    </source>
</reference>
<dbReference type="STRING" id="587.RB151_017110"/>
<dbReference type="Proteomes" id="UP000834611">
    <property type="component" value="Unassembled WGS sequence"/>
</dbReference>
<proteinExistence type="predicted"/>
<protein>
    <submittedName>
        <fullName evidence="1">Uncharacterized protein</fullName>
    </submittedName>
</protein>
<gene>
    <name evidence="5" type="ORF">CHI95_19175</name>
    <name evidence="4" type="ORF">CHI95_24890</name>
    <name evidence="2" type="ORF">GHA_04312</name>
    <name evidence="1" type="ORF">PRE19P2_0300</name>
    <name evidence="3" type="ORF">QDQ51_19040</name>
</gene>
<reference evidence="3" key="5">
    <citation type="submission" date="2023-10" db="EMBL/GenBank/DDBJ databases">
        <title>Analysis of Resistance Genes of Carbapenem-resistant Providencia rettgeri.</title>
        <authorList>
            <person name="Liu M."/>
        </authorList>
    </citation>
    <scope>NUCLEOTIDE SEQUENCE</scope>
    <source>
        <strain evidence="3">QITACRE101</strain>
    </source>
</reference>